<organism evidence="5 6">
    <name type="scientific">Kingdonia uniflora</name>
    <dbReference type="NCBI Taxonomy" id="39325"/>
    <lineage>
        <taxon>Eukaryota</taxon>
        <taxon>Viridiplantae</taxon>
        <taxon>Streptophyta</taxon>
        <taxon>Embryophyta</taxon>
        <taxon>Tracheophyta</taxon>
        <taxon>Spermatophyta</taxon>
        <taxon>Magnoliopsida</taxon>
        <taxon>Ranunculales</taxon>
        <taxon>Circaeasteraceae</taxon>
        <taxon>Kingdonia</taxon>
    </lineage>
</organism>
<dbReference type="Pfam" id="PF23559">
    <property type="entry name" value="WHD_DRP"/>
    <property type="match status" value="1"/>
</dbReference>
<evidence type="ECO:0000259" key="4">
    <source>
        <dbReference type="Pfam" id="PF23598"/>
    </source>
</evidence>
<evidence type="ECO:0000256" key="2">
    <source>
        <dbReference type="ARBA" id="ARBA00022821"/>
    </source>
</evidence>
<dbReference type="GO" id="GO:0098542">
    <property type="term" value="P:defense response to other organism"/>
    <property type="evidence" value="ECO:0007669"/>
    <property type="project" value="TreeGrafter"/>
</dbReference>
<dbReference type="AlphaFoldDB" id="A0A7J7NVC1"/>
<evidence type="ECO:0000313" key="6">
    <source>
        <dbReference type="Proteomes" id="UP000541444"/>
    </source>
</evidence>
<name>A0A7J7NVC1_9MAGN</name>
<feature type="domain" description="Disease resistance R13L4/SHOC-2-like LRR" evidence="4">
    <location>
        <begin position="166"/>
        <end position="371"/>
    </location>
</feature>
<gene>
    <name evidence="5" type="ORF">GIB67_028561</name>
</gene>
<dbReference type="InterPro" id="IPR036388">
    <property type="entry name" value="WH-like_DNA-bd_sf"/>
</dbReference>
<dbReference type="PANTHER" id="PTHR23155:SF1205">
    <property type="entry name" value="DISEASE RESISTANCE PROTEIN RPM1"/>
    <property type="match status" value="1"/>
</dbReference>
<keyword evidence="6" id="KW-1185">Reference proteome</keyword>
<evidence type="ECO:0000259" key="3">
    <source>
        <dbReference type="Pfam" id="PF23559"/>
    </source>
</evidence>
<comment type="caution">
    <text evidence="5">The sequence shown here is derived from an EMBL/GenBank/DDBJ whole genome shotgun (WGS) entry which is preliminary data.</text>
</comment>
<dbReference type="Proteomes" id="UP000541444">
    <property type="component" value="Unassembled WGS sequence"/>
</dbReference>
<dbReference type="InterPro" id="IPR055414">
    <property type="entry name" value="LRR_R13L4/SHOC2-like"/>
</dbReference>
<dbReference type="EMBL" id="JACGCM010000552">
    <property type="protein sequence ID" value="KAF6171000.1"/>
    <property type="molecule type" value="Genomic_DNA"/>
</dbReference>
<proteinExistence type="predicted"/>
<dbReference type="InterPro" id="IPR032675">
    <property type="entry name" value="LRR_dom_sf"/>
</dbReference>
<dbReference type="Gene3D" id="1.10.10.10">
    <property type="entry name" value="Winged helix-like DNA-binding domain superfamily/Winged helix DNA-binding domain"/>
    <property type="match status" value="1"/>
</dbReference>
<keyword evidence="2" id="KW-0611">Plant defense</keyword>
<dbReference type="Pfam" id="PF23598">
    <property type="entry name" value="LRR_14"/>
    <property type="match status" value="1"/>
</dbReference>
<feature type="domain" description="Disease resistance protein winged helix" evidence="3">
    <location>
        <begin position="45"/>
        <end position="116"/>
    </location>
</feature>
<accession>A0A7J7NVC1</accession>
<protein>
    <submittedName>
        <fullName evidence="5">Uncharacterized protein</fullName>
    </submittedName>
</protein>
<dbReference type="Gene3D" id="3.80.10.10">
    <property type="entry name" value="Ribonuclease Inhibitor"/>
    <property type="match status" value="1"/>
</dbReference>
<evidence type="ECO:0000256" key="1">
    <source>
        <dbReference type="ARBA" id="ARBA00022737"/>
    </source>
</evidence>
<sequence>MDSVLEILDSELNGTQGLERHNRTLLTSYTYLPSQLKPCFLYCGMFPGDHIIKVNRLIHFWVAEGFIEEHPRKTLEEVTKNYLSQLMERNMFQAYGYQDRVGLRKFKLHNLMRDIAIHMLRKEEFSMTFPNQRNCIYAKEVGRLAIHDTSFSFRSSTIDLSETNAKNLPTEICDLIHLRYLSLRRTKVSTLPALLHRLQGLQTFDFRDTKVKSLPPGTALSTFPQMRRVYAIAGLRIGWSCKSLSNLQTLCGLYCDKNLTSQLHLSTRLTKLYVCGLDKENCIEICAAIKKMQYLRSLTIKRSANVDKTLDLESMSPPPPHLEILDVQMRMSKSHLPQCISSLKYLHTIHLLGSDLRIDPFSTLAQLPKLEITLTG</sequence>
<keyword evidence="1" id="KW-0677">Repeat</keyword>
<dbReference type="FunFam" id="1.10.10.10:FF:000322">
    <property type="entry name" value="Probable disease resistance protein At1g63360"/>
    <property type="match status" value="1"/>
</dbReference>
<dbReference type="InterPro" id="IPR058922">
    <property type="entry name" value="WHD_DRP"/>
</dbReference>
<dbReference type="SUPFAM" id="SSF52047">
    <property type="entry name" value="RNI-like"/>
    <property type="match status" value="1"/>
</dbReference>
<dbReference type="PANTHER" id="PTHR23155">
    <property type="entry name" value="DISEASE RESISTANCE PROTEIN RP"/>
    <property type="match status" value="1"/>
</dbReference>
<reference evidence="5 6" key="1">
    <citation type="journal article" date="2020" name="IScience">
        <title>Genome Sequencing of the Endangered Kingdonia uniflora (Circaeasteraceae, Ranunculales) Reveals Potential Mechanisms of Evolutionary Specialization.</title>
        <authorList>
            <person name="Sun Y."/>
            <person name="Deng T."/>
            <person name="Zhang A."/>
            <person name="Moore M.J."/>
            <person name="Landis J.B."/>
            <person name="Lin N."/>
            <person name="Zhang H."/>
            <person name="Zhang X."/>
            <person name="Huang J."/>
            <person name="Zhang X."/>
            <person name="Sun H."/>
            <person name="Wang H."/>
        </authorList>
    </citation>
    <scope>NUCLEOTIDE SEQUENCE [LARGE SCALE GENOMIC DNA]</scope>
    <source>
        <strain evidence="5">TB1705</strain>
        <tissue evidence="5">Leaf</tissue>
    </source>
</reference>
<evidence type="ECO:0000313" key="5">
    <source>
        <dbReference type="EMBL" id="KAF6171000.1"/>
    </source>
</evidence>
<dbReference type="OrthoDB" id="1935686at2759"/>
<dbReference type="InterPro" id="IPR044974">
    <property type="entry name" value="Disease_R_plants"/>
</dbReference>